<dbReference type="EMBL" id="CP044399">
    <property type="protein sequence ID" value="QFI37742.1"/>
    <property type="molecule type" value="Genomic_DNA"/>
</dbReference>
<dbReference type="Proteomes" id="UP000327424">
    <property type="component" value="Chromosome"/>
</dbReference>
<keyword evidence="2" id="KW-1185">Reference proteome</keyword>
<gene>
    <name evidence="1" type="ORF">FR932_07690</name>
</gene>
<protein>
    <submittedName>
        <fullName evidence="1">Uncharacterized protein</fullName>
    </submittedName>
</protein>
<name>A0A5J6WMQ3_MORMI</name>
<evidence type="ECO:0000313" key="2">
    <source>
        <dbReference type="Proteomes" id="UP000327424"/>
    </source>
</evidence>
<organism evidence="1 2">
    <name type="scientific">Moritella marina ATCC 15381</name>
    <dbReference type="NCBI Taxonomy" id="1202962"/>
    <lineage>
        <taxon>Bacteria</taxon>
        <taxon>Pseudomonadati</taxon>
        <taxon>Pseudomonadota</taxon>
        <taxon>Gammaproteobacteria</taxon>
        <taxon>Alteromonadales</taxon>
        <taxon>Moritellaceae</taxon>
        <taxon>Moritella</taxon>
    </lineage>
</organism>
<evidence type="ECO:0000313" key="1">
    <source>
        <dbReference type="EMBL" id="QFI37742.1"/>
    </source>
</evidence>
<dbReference type="KEGG" id="mmaa:FR932_07690"/>
<proteinExistence type="predicted"/>
<reference evidence="1 2" key="1">
    <citation type="submission" date="2019-09" db="EMBL/GenBank/DDBJ databases">
        <title>Hybrid Assembly of the complete Genome of the Deep-Sea Bacterium Moritella marina from long Nanopore and Illumina reads.</title>
        <authorList>
            <person name="Magin S."/>
            <person name="Georgoulis A."/>
            <person name="Papadimitriou K."/>
            <person name="Iliakis G."/>
            <person name="Vorgias C.E."/>
        </authorList>
    </citation>
    <scope>NUCLEOTIDE SEQUENCE [LARGE SCALE GENOMIC DNA]</scope>
    <source>
        <strain evidence="1 2">MP-1</strain>
    </source>
</reference>
<dbReference type="OrthoDB" id="5623789at2"/>
<dbReference type="RefSeq" id="WP_019440035.1">
    <property type="nucleotide sequence ID" value="NZ_ALOE01000006.1"/>
</dbReference>
<dbReference type="AlphaFoldDB" id="A0A5J6WMQ3"/>
<sequence length="145" mass="15760">MNKHTKVAVLVAPLLAVLGYIASDYFIENDADKTKLITLVPESSCAVLAGECVLISGDFKVNVFDKAGSTVINATFPLDDAVLFLVDSNDNATAYPLTQVQSNYYWQAQTPLRSLATSNNTTSYKLRLIASIKGGNYISEFETLL</sequence>
<accession>A0A5J6WMQ3</accession>